<evidence type="ECO:0000256" key="4">
    <source>
        <dbReference type="ARBA" id="ARBA00022692"/>
    </source>
</evidence>
<evidence type="ECO:0000256" key="5">
    <source>
        <dbReference type="ARBA" id="ARBA00022989"/>
    </source>
</evidence>
<feature type="transmembrane region" description="Helical" evidence="7">
    <location>
        <begin position="176"/>
        <end position="195"/>
    </location>
</feature>
<evidence type="ECO:0000256" key="2">
    <source>
        <dbReference type="ARBA" id="ARBA00005745"/>
    </source>
</evidence>
<feature type="domain" description="Type II secretion system protein GspF" evidence="8">
    <location>
        <begin position="225"/>
        <end position="347"/>
    </location>
</feature>
<keyword evidence="4 7" id="KW-0812">Transmembrane</keyword>
<dbReference type="PANTHER" id="PTHR30012">
    <property type="entry name" value="GENERAL SECRETION PATHWAY PROTEIN"/>
    <property type="match status" value="1"/>
</dbReference>
<dbReference type="AlphaFoldDB" id="A0A540V697"/>
<keyword evidence="3" id="KW-1003">Cell membrane</keyword>
<evidence type="ECO:0000256" key="7">
    <source>
        <dbReference type="SAM" id="Phobius"/>
    </source>
</evidence>
<feature type="transmembrane region" description="Helical" evidence="7">
    <location>
        <begin position="328"/>
        <end position="349"/>
    </location>
</feature>
<dbReference type="GO" id="GO:0005886">
    <property type="term" value="C:plasma membrane"/>
    <property type="evidence" value="ECO:0007669"/>
    <property type="project" value="UniProtKB-SubCell"/>
</dbReference>
<organism evidence="9 10">
    <name type="scientific">Ureibacillus terrenus</name>
    <dbReference type="NCBI Taxonomy" id="118246"/>
    <lineage>
        <taxon>Bacteria</taxon>
        <taxon>Bacillati</taxon>
        <taxon>Bacillota</taxon>
        <taxon>Bacilli</taxon>
        <taxon>Bacillales</taxon>
        <taxon>Caryophanaceae</taxon>
        <taxon>Ureibacillus</taxon>
    </lineage>
</organism>
<evidence type="ECO:0000256" key="6">
    <source>
        <dbReference type="ARBA" id="ARBA00023136"/>
    </source>
</evidence>
<evidence type="ECO:0000256" key="3">
    <source>
        <dbReference type="ARBA" id="ARBA00022475"/>
    </source>
</evidence>
<dbReference type="RefSeq" id="WP_141600824.1">
    <property type="nucleotide sequence ID" value="NZ_JARMSB010000004.1"/>
</dbReference>
<comment type="subcellular location">
    <subcellularLocation>
        <location evidence="1">Cell membrane</location>
        <topology evidence="1">Multi-pass membrane protein</topology>
    </subcellularLocation>
</comment>
<feature type="transmembrane region" description="Helical" evidence="7">
    <location>
        <begin position="120"/>
        <end position="141"/>
    </location>
</feature>
<dbReference type="PANTHER" id="PTHR30012:SF0">
    <property type="entry name" value="TYPE II SECRETION SYSTEM PROTEIN F-RELATED"/>
    <property type="match status" value="1"/>
</dbReference>
<dbReference type="InterPro" id="IPR018076">
    <property type="entry name" value="T2SS_GspF_dom"/>
</dbReference>
<proteinExistence type="inferred from homology"/>
<evidence type="ECO:0000313" key="10">
    <source>
        <dbReference type="Proteomes" id="UP000315753"/>
    </source>
</evidence>
<sequence length="355" mass="40855">MFQRIDKRTVAALISDKNKRMRDVPSFLKRTSDLLKEGYTFPEALFMLLPYHAEKAELWGVRIQQQFNSGSSVADILQQFSIPRHFLLLTKIAEEKGGLADTLQYISEQMRFQEDMRKKFIKLLIYPVFLIAILATVFVLFRNYFLPNMQQIAVSADSQRIASLKLAMVLLHFPDFLIGFLILSILLLFSIIHFIRKKDIADQLKIILKTPVANSFYKLNITRQFSRLLGSLLVSGVSLQHALTILEEQKLSPHLSYIASLLRERVIFGDSLSDAVNILQLFTPKFDEFIRHGEKSGYLGREMLIFSDLLNERIHSMLKICLSAIQPFFFILIAICIVAAYLSMLLPVYDLIEIL</sequence>
<dbReference type="Gene3D" id="1.20.81.30">
    <property type="entry name" value="Type II secretion system (T2SS), domain F"/>
    <property type="match status" value="2"/>
</dbReference>
<comment type="caution">
    <text evidence="9">The sequence shown here is derived from an EMBL/GenBank/DDBJ whole genome shotgun (WGS) entry which is preliminary data.</text>
</comment>
<evidence type="ECO:0000259" key="8">
    <source>
        <dbReference type="Pfam" id="PF00482"/>
    </source>
</evidence>
<protein>
    <submittedName>
        <fullName evidence="9">Chromosome partitioning protein ParA</fullName>
    </submittedName>
</protein>
<reference evidence="9 10" key="1">
    <citation type="submission" date="2019-06" db="EMBL/GenBank/DDBJ databases">
        <title>Genome sequence of Ureibacillus terrenus.</title>
        <authorList>
            <person name="Maclea K.S."/>
            <person name="Simoes M."/>
        </authorList>
    </citation>
    <scope>NUCLEOTIDE SEQUENCE [LARGE SCALE GENOMIC DNA]</scope>
    <source>
        <strain evidence="9 10">ATCC BAA-384</strain>
    </source>
</reference>
<dbReference type="Pfam" id="PF00482">
    <property type="entry name" value="T2SSF"/>
    <property type="match status" value="2"/>
</dbReference>
<feature type="domain" description="Type II secretion system protein GspF" evidence="8">
    <location>
        <begin position="27"/>
        <end position="147"/>
    </location>
</feature>
<dbReference type="Proteomes" id="UP000315753">
    <property type="component" value="Unassembled WGS sequence"/>
</dbReference>
<keyword evidence="10" id="KW-1185">Reference proteome</keyword>
<dbReference type="InterPro" id="IPR003004">
    <property type="entry name" value="GspF/PilC"/>
</dbReference>
<name>A0A540V697_9BACL</name>
<keyword evidence="6 7" id="KW-0472">Membrane</keyword>
<dbReference type="PRINTS" id="PR00812">
    <property type="entry name" value="BCTERIALGSPF"/>
</dbReference>
<dbReference type="NCBIfam" id="NF041012">
    <property type="entry name" value="T4P_ComGB"/>
    <property type="match status" value="1"/>
</dbReference>
<comment type="similarity">
    <text evidence="2">Belongs to the GSP F family.</text>
</comment>
<dbReference type="OrthoDB" id="1638902at2"/>
<dbReference type="InterPro" id="IPR047692">
    <property type="entry name" value="T4P_ComGB"/>
</dbReference>
<accession>A0A540V697</accession>
<gene>
    <name evidence="9" type="ORF">FKZ59_00770</name>
</gene>
<keyword evidence="5 7" id="KW-1133">Transmembrane helix</keyword>
<evidence type="ECO:0000256" key="1">
    <source>
        <dbReference type="ARBA" id="ARBA00004651"/>
    </source>
</evidence>
<evidence type="ECO:0000313" key="9">
    <source>
        <dbReference type="EMBL" id="TQE92272.1"/>
    </source>
</evidence>
<dbReference type="InterPro" id="IPR042094">
    <property type="entry name" value="T2SS_GspF_sf"/>
</dbReference>
<dbReference type="EMBL" id="VIGD01000001">
    <property type="protein sequence ID" value="TQE92272.1"/>
    <property type="molecule type" value="Genomic_DNA"/>
</dbReference>